<dbReference type="Proteomes" id="UP000005707">
    <property type="component" value="Unassembled WGS sequence"/>
</dbReference>
<dbReference type="PANTHER" id="PTHR42903:SF1">
    <property type="entry name" value="INNER MEMBRANE PROTEIN YCCF"/>
    <property type="match status" value="1"/>
</dbReference>
<dbReference type="InterPro" id="IPR005185">
    <property type="entry name" value="YccF"/>
</dbReference>
<evidence type="ECO:0000259" key="2">
    <source>
        <dbReference type="Pfam" id="PF03733"/>
    </source>
</evidence>
<dbReference type="EC" id="6.6.1.2" evidence="3"/>
<keyword evidence="1" id="KW-0472">Membrane</keyword>
<dbReference type="InterPro" id="IPR052937">
    <property type="entry name" value="Inner_membrane_protein"/>
</dbReference>
<dbReference type="PANTHER" id="PTHR42903">
    <property type="entry name" value="INNER MEMBRANE PROTEIN YCCF"/>
    <property type="match status" value="1"/>
</dbReference>
<gene>
    <name evidence="3" type="ORF">HLPCO_000542</name>
</gene>
<dbReference type="OrthoDB" id="9790567at2"/>
<evidence type="ECO:0000313" key="3">
    <source>
        <dbReference type="EMBL" id="ERJ13876.1"/>
    </source>
</evidence>
<feature type="transmembrane region" description="Helical" evidence="1">
    <location>
        <begin position="41"/>
        <end position="58"/>
    </location>
</feature>
<dbReference type="eggNOG" id="COG3304">
    <property type="taxonomic scope" value="Bacteria"/>
</dbReference>
<dbReference type="EMBL" id="AFNU02000001">
    <property type="protein sequence ID" value="ERJ13876.1"/>
    <property type="molecule type" value="Genomic_DNA"/>
</dbReference>
<evidence type="ECO:0000313" key="4">
    <source>
        <dbReference type="Proteomes" id="UP000005707"/>
    </source>
</evidence>
<dbReference type="InterPro" id="IPR031308">
    <property type="entry name" value="UCP028777"/>
</dbReference>
<evidence type="ECO:0000256" key="1">
    <source>
        <dbReference type="SAM" id="Phobius"/>
    </source>
</evidence>
<dbReference type="GO" id="GO:0005886">
    <property type="term" value="C:plasma membrane"/>
    <property type="evidence" value="ECO:0007669"/>
    <property type="project" value="TreeGrafter"/>
</dbReference>
<keyword evidence="1" id="KW-0812">Transmembrane</keyword>
<dbReference type="InParanoid" id="U2EH05"/>
<comment type="caution">
    <text evidence="3">The sequence shown here is derived from an EMBL/GenBank/DDBJ whole genome shotgun (WGS) entry which is preliminary data.</text>
</comment>
<dbReference type="PIRSF" id="PIRSF028777">
    <property type="entry name" value="UCP028777"/>
    <property type="match status" value="1"/>
</dbReference>
<protein>
    <submittedName>
        <fullName evidence="3">Cobaltochelatase CobN protein</fullName>
        <ecNumber evidence="3">6.6.1.2</ecNumber>
    </submittedName>
</protein>
<sequence length="121" mass="13325">MSLIGNILWLVFGGIIGAISWFIIGISYCLTIIGIPFGLQAFKIGVLTLFPFGAEIRYNRSNMFGMIGNIIWLIFGGIELSLLHLLFAIVLGITIIGIPFSKQHLKLAKLSLMPFGSRINQ</sequence>
<reference evidence="3 4" key="1">
    <citation type="journal article" date="2011" name="J. Bacteriol.">
        <title>Genome sequence of Haloplasma contractile, an unusual contractile bacterium from a deep-sea anoxic brine lake.</title>
        <authorList>
            <person name="Antunes A."/>
            <person name="Alam I."/>
            <person name="El Dorry H."/>
            <person name="Siam R."/>
            <person name="Robertson A."/>
            <person name="Bajic V.B."/>
            <person name="Stingl U."/>
        </authorList>
    </citation>
    <scope>NUCLEOTIDE SEQUENCE [LARGE SCALE GENOMIC DNA]</scope>
    <source>
        <strain evidence="3 4">SSD-17B</strain>
    </source>
</reference>
<proteinExistence type="predicted"/>
<dbReference type="AlphaFoldDB" id="U2EH05"/>
<name>U2EH05_9MOLU</name>
<feature type="transmembrane region" description="Helical" evidence="1">
    <location>
        <begin position="7"/>
        <end position="35"/>
    </location>
</feature>
<dbReference type="GO" id="GO:0051116">
    <property type="term" value="F:cobaltochelatase activity"/>
    <property type="evidence" value="ECO:0007669"/>
    <property type="project" value="UniProtKB-EC"/>
</dbReference>
<dbReference type="Pfam" id="PF03733">
    <property type="entry name" value="YccF"/>
    <property type="match status" value="2"/>
</dbReference>
<dbReference type="RefSeq" id="WP_008826017.1">
    <property type="nucleotide sequence ID" value="NZ_AFNU02000001.1"/>
</dbReference>
<feature type="domain" description="Inner membrane component" evidence="2">
    <location>
        <begin position="4"/>
        <end position="53"/>
    </location>
</feature>
<keyword evidence="4" id="KW-1185">Reference proteome</keyword>
<dbReference type="STRING" id="1033810.HLPCO_000542"/>
<keyword evidence="1" id="KW-1133">Transmembrane helix</keyword>
<feature type="domain" description="Inner membrane component" evidence="2">
    <location>
        <begin position="67"/>
        <end position="116"/>
    </location>
</feature>
<reference evidence="3 4" key="2">
    <citation type="journal article" date="2013" name="PLoS ONE">
        <title>INDIGO - INtegrated Data Warehouse of MIcrobial GenOmes with Examples from the Red Sea Extremophiles.</title>
        <authorList>
            <person name="Alam I."/>
            <person name="Antunes A."/>
            <person name="Kamau A.A."/>
            <person name="Ba Alawi W."/>
            <person name="Kalkatawi M."/>
            <person name="Stingl U."/>
            <person name="Bajic V.B."/>
        </authorList>
    </citation>
    <scope>NUCLEOTIDE SEQUENCE [LARGE SCALE GENOMIC DNA]</scope>
    <source>
        <strain evidence="3 4">SSD-17B</strain>
    </source>
</reference>
<feature type="transmembrane region" description="Helical" evidence="1">
    <location>
        <begin position="70"/>
        <end position="100"/>
    </location>
</feature>
<dbReference type="NCBIfam" id="NF008740">
    <property type="entry name" value="PRK11770.1-2"/>
    <property type="match status" value="1"/>
</dbReference>
<accession>U2EH05</accession>
<keyword evidence="3" id="KW-0436">Ligase</keyword>
<organism evidence="3 4">
    <name type="scientific">Haloplasma contractile SSD-17B</name>
    <dbReference type="NCBI Taxonomy" id="1033810"/>
    <lineage>
        <taxon>Bacteria</taxon>
        <taxon>Bacillati</taxon>
        <taxon>Mycoplasmatota</taxon>
        <taxon>Mollicutes</taxon>
        <taxon>Haloplasmatales</taxon>
        <taxon>Haloplasmataceae</taxon>
        <taxon>Haloplasma</taxon>
    </lineage>
</organism>